<dbReference type="InterPro" id="IPR002347">
    <property type="entry name" value="SDR_fam"/>
</dbReference>
<accession>A0ABR3WGY9</accession>
<dbReference type="PRINTS" id="PR00081">
    <property type="entry name" value="GDHRDH"/>
</dbReference>
<keyword evidence="7" id="KW-1185">Reference proteome</keyword>
<dbReference type="InterPro" id="IPR036291">
    <property type="entry name" value="NAD(P)-bd_dom_sf"/>
</dbReference>
<dbReference type="Proteomes" id="UP001583177">
    <property type="component" value="Unassembled WGS sequence"/>
</dbReference>
<keyword evidence="2 6" id="KW-0560">Oxidoreductase</keyword>
<name>A0ABR3WGY9_9PEZI</name>
<evidence type="ECO:0000256" key="5">
    <source>
        <dbReference type="ARBA" id="ARBA00048340"/>
    </source>
</evidence>
<evidence type="ECO:0000313" key="7">
    <source>
        <dbReference type="Proteomes" id="UP001583177"/>
    </source>
</evidence>
<proteinExistence type="predicted"/>
<dbReference type="GO" id="GO:0008670">
    <property type="term" value="F:2,4-dienoyl-CoA reductase (NADPH) activity"/>
    <property type="evidence" value="ECO:0007669"/>
    <property type="project" value="UniProtKB-EC"/>
</dbReference>
<dbReference type="PANTHER" id="PTHR43296:SF2">
    <property type="entry name" value="PEROXISOMAL 2,4-DIENOYL-COA REDUCTASE [(3E)-ENOYL-COA-PRODUCING]"/>
    <property type="match status" value="1"/>
</dbReference>
<dbReference type="EMBL" id="JAWRVE010000085">
    <property type="protein sequence ID" value="KAL1861533.1"/>
    <property type="molecule type" value="Genomic_DNA"/>
</dbReference>
<evidence type="ECO:0000256" key="3">
    <source>
        <dbReference type="ARBA" id="ARBA00026117"/>
    </source>
</evidence>
<comment type="catalytic activity">
    <reaction evidence="5">
        <text>a (2E,4Z)-dienoyl-CoA + NADPH + H(+) = a 4,5-saturated-(3E)-enoyl-CoA + NADP(+)</text>
        <dbReference type="Rhea" id="RHEA:61892"/>
        <dbReference type="ChEBI" id="CHEBI:15378"/>
        <dbReference type="ChEBI" id="CHEBI:57783"/>
        <dbReference type="ChEBI" id="CHEBI:58349"/>
        <dbReference type="ChEBI" id="CHEBI:85099"/>
        <dbReference type="ChEBI" id="CHEBI:85493"/>
        <dbReference type="EC" id="1.3.1.124"/>
    </reaction>
</comment>
<evidence type="ECO:0000256" key="2">
    <source>
        <dbReference type="ARBA" id="ARBA00023002"/>
    </source>
</evidence>
<dbReference type="PANTHER" id="PTHR43296">
    <property type="entry name" value="PEROXISOMAL 2,4-DIENOYL-COA REDUCTASE"/>
    <property type="match status" value="1"/>
</dbReference>
<organism evidence="6 7">
    <name type="scientific">Diaporthe australafricana</name>
    <dbReference type="NCBI Taxonomy" id="127596"/>
    <lineage>
        <taxon>Eukaryota</taxon>
        <taxon>Fungi</taxon>
        <taxon>Dikarya</taxon>
        <taxon>Ascomycota</taxon>
        <taxon>Pezizomycotina</taxon>
        <taxon>Sordariomycetes</taxon>
        <taxon>Sordariomycetidae</taxon>
        <taxon>Diaporthales</taxon>
        <taxon>Diaporthaceae</taxon>
        <taxon>Diaporthe</taxon>
    </lineage>
</organism>
<gene>
    <name evidence="6" type="primary">SPS19</name>
    <name evidence="6" type="ORF">Daus18300_008796</name>
</gene>
<dbReference type="SUPFAM" id="SSF51735">
    <property type="entry name" value="NAD(P)-binding Rossmann-fold domains"/>
    <property type="match status" value="1"/>
</dbReference>
<evidence type="ECO:0000313" key="6">
    <source>
        <dbReference type="EMBL" id="KAL1861533.1"/>
    </source>
</evidence>
<protein>
    <recommendedName>
        <fullName evidence="3">2,4-dienoyl-CoA reductase [(3E)-enoyl-CoA-producing]</fullName>
        <ecNumber evidence="3">1.3.1.124</ecNumber>
    </recommendedName>
</protein>
<evidence type="ECO:0000256" key="1">
    <source>
        <dbReference type="ARBA" id="ARBA00022857"/>
    </source>
</evidence>
<dbReference type="Gene3D" id="3.40.50.720">
    <property type="entry name" value="NAD(P)-binding Rossmann-like Domain"/>
    <property type="match status" value="1"/>
</dbReference>
<dbReference type="CDD" id="cd05369">
    <property type="entry name" value="TER_DECR_SDR_a"/>
    <property type="match status" value="1"/>
</dbReference>
<reference evidence="6 7" key="1">
    <citation type="journal article" date="2024" name="IMA Fungus">
        <title>IMA Genome - F19 : A genome assembly and annotation guide to empower mycologists, including annotated draft genome sequences of Ceratocystis pirilliformis, Diaporthe australafricana, Fusarium ophioides, Paecilomyces lecythidis, and Sporothrix stenoceras.</title>
        <authorList>
            <person name="Aylward J."/>
            <person name="Wilson A.M."/>
            <person name="Visagie C.M."/>
            <person name="Spraker J."/>
            <person name="Barnes I."/>
            <person name="Buitendag C."/>
            <person name="Ceriani C."/>
            <person name="Del Mar Angel L."/>
            <person name="du Plessis D."/>
            <person name="Fuchs T."/>
            <person name="Gasser K."/>
            <person name="Kramer D."/>
            <person name="Li W."/>
            <person name="Munsamy K."/>
            <person name="Piso A."/>
            <person name="Price J.L."/>
            <person name="Sonnekus B."/>
            <person name="Thomas C."/>
            <person name="van der Nest A."/>
            <person name="van Dijk A."/>
            <person name="van Heerden A."/>
            <person name="van Vuuren N."/>
            <person name="Yilmaz N."/>
            <person name="Duong T.A."/>
            <person name="van der Merwe N.A."/>
            <person name="Wingfield M.J."/>
            <person name="Wingfield B.D."/>
        </authorList>
    </citation>
    <scope>NUCLEOTIDE SEQUENCE [LARGE SCALE GENOMIC DNA]</scope>
    <source>
        <strain evidence="6 7">CMW 18300</strain>
    </source>
</reference>
<keyword evidence="1" id="KW-0521">NADP</keyword>
<comment type="caution">
    <text evidence="6">The sequence shown here is derived from an EMBL/GenBank/DDBJ whole genome shotgun (WGS) entry which is preliminary data.</text>
</comment>
<comment type="catalytic activity">
    <reaction evidence="4">
        <text>a (2E,4E)-dienoyl-CoA + NADPH + H(+) = a 4,5-saturated-(3E)-enoyl-CoA + NADP(+)</text>
        <dbReference type="Rhea" id="RHEA:45912"/>
        <dbReference type="ChEBI" id="CHEBI:15378"/>
        <dbReference type="ChEBI" id="CHEBI:57783"/>
        <dbReference type="ChEBI" id="CHEBI:58349"/>
        <dbReference type="ChEBI" id="CHEBI:85101"/>
        <dbReference type="ChEBI" id="CHEBI:85493"/>
        <dbReference type="EC" id="1.3.1.124"/>
    </reaction>
</comment>
<dbReference type="EC" id="1.3.1.124" evidence="3"/>
<dbReference type="Pfam" id="PF13561">
    <property type="entry name" value="adh_short_C2"/>
    <property type="match status" value="1"/>
</dbReference>
<dbReference type="InterPro" id="IPR045017">
    <property type="entry name" value="DECR2-like"/>
</dbReference>
<sequence>MAVDRSEFVSSIYRDGIFNNRVVFVTGGAGSICKVQTKALVYLGANACILGRNVEKTEAGAKEIAAVRKGAKVIGIGGVDVRNFDSLNAAADRCVKELGAIDFVIAGAAGNFVAPISGLSPNGFRTVIEIDTIGTFNTVKATAPYLVESAERNPNPPPAGQVGTGGRILAISATFHYTGLPLQSHVSAAKAGVDSIMASVALEYGPSGVCANVISPGGIEGTEGMERLASSTAAQSEAATAAIPSGRMGSVRDIADATVWLFSDAANYVNGHVLVVDGAAWRSPGSMAVGLDEGMQYPGFLKTGHSKNIKTGKKADSKL</sequence>
<evidence type="ECO:0000256" key="4">
    <source>
        <dbReference type="ARBA" id="ARBA00048009"/>
    </source>
</evidence>